<evidence type="ECO:0000256" key="8">
    <source>
        <dbReference type="ARBA" id="ARBA00023136"/>
    </source>
</evidence>
<keyword evidence="7" id="KW-0732">Signal</keyword>
<reference evidence="11" key="1">
    <citation type="journal article" date="2019" name="Int. J. Syst. Evol. Microbiol.">
        <title>The Global Catalogue of Microorganisms (GCM) 10K type strain sequencing project: providing services to taxonomists for standard genome sequencing and annotation.</title>
        <authorList>
            <consortium name="The Broad Institute Genomics Platform"/>
            <consortium name="The Broad Institute Genome Sequencing Center for Infectious Disease"/>
            <person name="Wu L."/>
            <person name="Ma J."/>
        </authorList>
    </citation>
    <scope>NUCLEOTIDE SEQUENCE [LARGE SCALE GENOMIC DNA]</scope>
    <source>
        <strain evidence="11">CGMCC 1.10698</strain>
    </source>
</reference>
<accession>A0ABV8R1M0</accession>
<dbReference type="PANTHER" id="PTHR30024:SF47">
    <property type="entry name" value="TAURINE-BINDING PERIPLASMIC PROTEIN"/>
    <property type="match status" value="1"/>
</dbReference>
<comment type="similarity">
    <text evidence="3">Belongs to the bacterial solute-binding protein SsuA/TauA family.</text>
</comment>
<name>A0ABV8R1M0_9MICC</name>
<evidence type="ECO:0000256" key="4">
    <source>
        <dbReference type="ARBA" id="ARBA00022448"/>
    </source>
</evidence>
<keyword evidence="9" id="KW-1133">Transmembrane helix</keyword>
<dbReference type="CDD" id="cd13553">
    <property type="entry name" value="PBP2_NrtA_CpmA_like"/>
    <property type="match status" value="1"/>
</dbReference>
<dbReference type="RefSeq" id="WP_230067098.1">
    <property type="nucleotide sequence ID" value="NZ_BAABLL010000008.1"/>
</dbReference>
<evidence type="ECO:0000313" key="10">
    <source>
        <dbReference type="EMBL" id="MFC4266281.1"/>
    </source>
</evidence>
<evidence type="ECO:0000256" key="1">
    <source>
        <dbReference type="ARBA" id="ARBA00004418"/>
    </source>
</evidence>
<proteinExistence type="inferred from homology"/>
<keyword evidence="9" id="KW-0812">Transmembrane</keyword>
<dbReference type="EMBL" id="JBHSCQ010000017">
    <property type="protein sequence ID" value="MFC4266281.1"/>
    <property type="molecule type" value="Genomic_DNA"/>
</dbReference>
<keyword evidence="6" id="KW-0997">Cell inner membrane</keyword>
<keyword evidence="8 9" id="KW-0472">Membrane</keyword>
<dbReference type="SUPFAM" id="SSF53850">
    <property type="entry name" value="Periplasmic binding protein-like II"/>
    <property type="match status" value="1"/>
</dbReference>
<evidence type="ECO:0000256" key="6">
    <source>
        <dbReference type="ARBA" id="ARBA00022519"/>
    </source>
</evidence>
<comment type="caution">
    <text evidence="10">The sequence shown here is derived from an EMBL/GenBank/DDBJ whole genome shotgun (WGS) entry which is preliminary data.</text>
</comment>
<evidence type="ECO:0000256" key="5">
    <source>
        <dbReference type="ARBA" id="ARBA00022475"/>
    </source>
</evidence>
<evidence type="ECO:0000256" key="7">
    <source>
        <dbReference type="ARBA" id="ARBA00022729"/>
    </source>
</evidence>
<dbReference type="NCBIfam" id="TIGR01728">
    <property type="entry name" value="SsuA_fam"/>
    <property type="match status" value="1"/>
</dbReference>
<evidence type="ECO:0000256" key="3">
    <source>
        <dbReference type="ARBA" id="ARBA00010742"/>
    </source>
</evidence>
<dbReference type="PANTHER" id="PTHR30024">
    <property type="entry name" value="ALIPHATIC SULFONATES-BINDING PROTEIN-RELATED"/>
    <property type="match status" value="1"/>
</dbReference>
<dbReference type="Proteomes" id="UP001595773">
    <property type="component" value="Unassembled WGS sequence"/>
</dbReference>
<dbReference type="Pfam" id="PF13379">
    <property type="entry name" value="NMT1_2"/>
    <property type="match status" value="1"/>
</dbReference>
<dbReference type="InterPro" id="IPR010067">
    <property type="entry name" value="ABC_SsuA_sub-bd"/>
</dbReference>
<dbReference type="InterPro" id="IPR044527">
    <property type="entry name" value="NrtA/CpmA_ABC-bd_dom"/>
</dbReference>
<gene>
    <name evidence="10" type="ORF">ACFOW9_11770</name>
</gene>
<sequence length="386" mass="39932">MTKTPERPPQVKTKRIVAGEKPTHTTRLVEIIAVLALVALIGTGAAVASVTASGSLGPDDGAPVEPSAAGTLRLGYFANVTHAPAIVGLQKGIFAADLGTTKIATQVFNAGPAAVEALNAGAIDAAYLGPNPATNSYVQSHGSSLRVIAGVTSGGAQLVVRASITSADQLKGKVLATPALGGTQDVALRSWLKEHGLATSPDGSGDVRINPTDNASTLKLFTDGKLDGAWLPEPWASRLVLEAGAKVLVNEAELWDNGQFSTTVLVVNKSFLAAHPQTVDALLKAHVESIQWLEKNHKDAASVINAGISDVAGKPLSQKVIERSLDQLHFSADPLAETFPKLLEHSVDVKVSKPADIAGIFELRPLNRVLLAAGQIPVSAAGLGTE</sequence>
<evidence type="ECO:0000313" key="11">
    <source>
        <dbReference type="Proteomes" id="UP001595773"/>
    </source>
</evidence>
<organism evidence="10 11">
    <name type="scientific">Arthrobacter cryoconiti</name>
    <dbReference type="NCBI Taxonomy" id="748907"/>
    <lineage>
        <taxon>Bacteria</taxon>
        <taxon>Bacillati</taxon>
        <taxon>Actinomycetota</taxon>
        <taxon>Actinomycetes</taxon>
        <taxon>Micrococcales</taxon>
        <taxon>Micrococcaceae</taxon>
        <taxon>Arthrobacter</taxon>
    </lineage>
</organism>
<dbReference type="Gene3D" id="3.40.190.10">
    <property type="entry name" value="Periplasmic binding protein-like II"/>
    <property type="match status" value="2"/>
</dbReference>
<keyword evidence="5" id="KW-1003">Cell membrane</keyword>
<comment type="subcellular location">
    <subcellularLocation>
        <location evidence="2">Cell inner membrane</location>
    </subcellularLocation>
    <subcellularLocation>
        <location evidence="1">Periplasm</location>
    </subcellularLocation>
</comment>
<evidence type="ECO:0000256" key="2">
    <source>
        <dbReference type="ARBA" id="ARBA00004533"/>
    </source>
</evidence>
<keyword evidence="4" id="KW-0813">Transport</keyword>
<protein>
    <submittedName>
        <fullName evidence="10">ABC transporter substrate-binding protein</fullName>
    </submittedName>
</protein>
<evidence type="ECO:0000256" key="9">
    <source>
        <dbReference type="SAM" id="Phobius"/>
    </source>
</evidence>
<feature type="transmembrane region" description="Helical" evidence="9">
    <location>
        <begin position="28"/>
        <end position="48"/>
    </location>
</feature>
<keyword evidence="11" id="KW-1185">Reference proteome</keyword>